<evidence type="ECO:0000256" key="3">
    <source>
        <dbReference type="PROSITE-ProRule" id="PRU00497"/>
    </source>
</evidence>
<sequence length="318" mass="36379">MLISKSLLPIALIFGLSVTSADSIIQKRVPRRHTQYTRSHNSNHPPFVDPPLEDRIPVSVLEDELLNLKKINEISDTSESRSRENQHARDLMFLDGVQDYEEKIIQNPKARSVNAKRFELDETRTPALVDYENKPRRKMRRRLQQVRKVRVNKSQFDVYVNETQAEVDKAPVKETKTKPDEMYKNEQPSYGAPTFKRRKGMREPVVPIIESESYVFSHSGNFHYSYEGGDGTKAYERGQLKQSNGGAGSAVEGNFSYKGNDGNDYSLQYTADENGYRPVGAHLPTPPPIPPAIKRALEYLATKPSDFEDVTERMRTRF</sequence>
<dbReference type="GO" id="GO:0008010">
    <property type="term" value="F:structural constituent of chitin-based larval cuticle"/>
    <property type="evidence" value="ECO:0007669"/>
    <property type="project" value="TreeGrafter"/>
</dbReference>
<dbReference type="InterPro" id="IPR031311">
    <property type="entry name" value="CHIT_BIND_RR_consensus"/>
</dbReference>
<dbReference type="Proteomes" id="UP000648187">
    <property type="component" value="Unassembled WGS sequence"/>
</dbReference>
<feature type="signal peptide" evidence="4">
    <location>
        <begin position="1"/>
        <end position="21"/>
    </location>
</feature>
<dbReference type="PROSITE" id="PS00233">
    <property type="entry name" value="CHIT_BIND_RR_1"/>
    <property type="match status" value="1"/>
</dbReference>
<evidence type="ECO:0000256" key="4">
    <source>
        <dbReference type="SAM" id="SignalP"/>
    </source>
</evidence>
<comment type="caution">
    <text evidence="5">The sequence shown here is derived from an EMBL/GenBank/DDBJ whole genome shotgun (WGS) entry which is preliminary data.</text>
</comment>
<gene>
    <name evidence="5" type="ORF">HW555_007256</name>
</gene>
<evidence type="ECO:0008006" key="7">
    <source>
        <dbReference type="Google" id="ProtNLM"/>
    </source>
</evidence>
<evidence type="ECO:0000313" key="5">
    <source>
        <dbReference type="EMBL" id="KAF9414989.1"/>
    </source>
</evidence>
<evidence type="ECO:0000256" key="1">
    <source>
        <dbReference type="ARBA" id="ARBA00022460"/>
    </source>
</evidence>
<keyword evidence="6" id="KW-1185">Reference proteome</keyword>
<accession>A0A835GFG4</accession>
<name>A0A835GFG4_SPOEX</name>
<keyword evidence="1 3" id="KW-0193">Cuticle</keyword>
<keyword evidence="2 4" id="KW-0732">Signal</keyword>
<dbReference type="InterPro" id="IPR050468">
    <property type="entry name" value="Cuticle_Struct_Prot"/>
</dbReference>
<dbReference type="PRINTS" id="PR00947">
    <property type="entry name" value="CUTICLE"/>
</dbReference>
<dbReference type="PANTHER" id="PTHR10380:SF229">
    <property type="entry name" value="CUTICULAR PROTEIN 49AF, ISOFORM A"/>
    <property type="match status" value="1"/>
</dbReference>
<dbReference type="EMBL" id="JACKWZ010000120">
    <property type="protein sequence ID" value="KAF9414989.1"/>
    <property type="molecule type" value="Genomic_DNA"/>
</dbReference>
<organism evidence="5 6">
    <name type="scientific">Spodoptera exigua</name>
    <name type="common">Beet armyworm</name>
    <name type="synonym">Noctua fulgens</name>
    <dbReference type="NCBI Taxonomy" id="7107"/>
    <lineage>
        <taxon>Eukaryota</taxon>
        <taxon>Metazoa</taxon>
        <taxon>Ecdysozoa</taxon>
        <taxon>Arthropoda</taxon>
        <taxon>Hexapoda</taxon>
        <taxon>Insecta</taxon>
        <taxon>Pterygota</taxon>
        <taxon>Neoptera</taxon>
        <taxon>Endopterygota</taxon>
        <taxon>Lepidoptera</taxon>
        <taxon>Glossata</taxon>
        <taxon>Ditrysia</taxon>
        <taxon>Noctuoidea</taxon>
        <taxon>Noctuidae</taxon>
        <taxon>Amphipyrinae</taxon>
        <taxon>Spodoptera</taxon>
    </lineage>
</organism>
<dbReference type="GO" id="GO:0062129">
    <property type="term" value="C:chitin-based extracellular matrix"/>
    <property type="evidence" value="ECO:0007669"/>
    <property type="project" value="TreeGrafter"/>
</dbReference>
<protein>
    <recommendedName>
        <fullName evidence="7">Cuticular protein RR-1</fullName>
    </recommendedName>
</protein>
<dbReference type="Pfam" id="PF00379">
    <property type="entry name" value="Chitin_bind_4"/>
    <property type="match status" value="1"/>
</dbReference>
<proteinExistence type="predicted"/>
<feature type="chain" id="PRO_5032821537" description="Cuticular protein RR-1" evidence="4">
    <location>
        <begin position="22"/>
        <end position="318"/>
    </location>
</feature>
<dbReference type="PANTHER" id="PTHR10380">
    <property type="entry name" value="CUTICLE PROTEIN"/>
    <property type="match status" value="1"/>
</dbReference>
<dbReference type="PROSITE" id="PS51155">
    <property type="entry name" value="CHIT_BIND_RR_2"/>
    <property type="match status" value="1"/>
</dbReference>
<reference evidence="5" key="1">
    <citation type="submission" date="2020-08" db="EMBL/GenBank/DDBJ databases">
        <title>Spodoptera exigua strain:BAW_Kor-Di-RS1 Genome sequencing and assembly.</title>
        <authorList>
            <person name="Kim J."/>
            <person name="Nam H.Y."/>
            <person name="Kwon M."/>
            <person name="Choi J.H."/>
            <person name="Cho S.R."/>
            <person name="Kim G.-H."/>
        </authorList>
    </citation>
    <scope>NUCLEOTIDE SEQUENCE</scope>
    <source>
        <strain evidence="5">BAW_Kor-Di-RS1</strain>
        <tissue evidence="5">Whole-body</tissue>
    </source>
</reference>
<dbReference type="AlphaFoldDB" id="A0A835GFG4"/>
<evidence type="ECO:0000313" key="6">
    <source>
        <dbReference type="Proteomes" id="UP000648187"/>
    </source>
</evidence>
<dbReference type="InterPro" id="IPR000618">
    <property type="entry name" value="Insect_cuticle"/>
</dbReference>
<evidence type="ECO:0000256" key="2">
    <source>
        <dbReference type="ARBA" id="ARBA00022729"/>
    </source>
</evidence>